<dbReference type="PANTHER" id="PTHR42982:SF1">
    <property type="entry name" value="SEC-INDEPENDENT PROTEIN TRANSLOCASE PROTEIN TATA"/>
    <property type="match status" value="1"/>
</dbReference>
<evidence type="ECO:0000256" key="1">
    <source>
        <dbReference type="ARBA" id="ARBA00004162"/>
    </source>
</evidence>
<keyword evidence="5 9" id="KW-0653">Protein transport</keyword>
<comment type="function">
    <text evidence="9">Part of the twin-arginine translocation (Tat) system that transports large folded proteins containing a characteristic twin-arginine motif in their signal peptide across membranes. TatA could form the protein-conducting channel of the Tat system.</text>
</comment>
<feature type="region of interest" description="Disordered" evidence="10">
    <location>
        <begin position="41"/>
        <end position="66"/>
    </location>
</feature>
<evidence type="ECO:0000256" key="10">
    <source>
        <dbReference type="SAM" id="MobiDB-lite"/>
    </source>
</evidence>
<comment type="similarity">
    <text evidence="9">Belongs to the TatA/E family.</text>
</comment>
<dbReference type="GO" id="GO:0033281">
    <property type="term" value="C:TAT protein transport complex"/>
    <property type="evidence" value="ECO:0007669"/>
    <property type="project" value="UniProtKB-UniRule"/>
</dbReference>
<keyword evidence="3 9" id="KW-1003">Cell membrane</keyword>
<dbReference type="InterPro" id="IPR006312">
    <property type="entry name" value="TatA/E"/>
</dbReference>
<evidence type="ECO:0000256" key="9">
    <source>
        <dbReference type="HAMAP-Rule" id="MF_00236"/>
    </source>
</evidence>
<evidence type="ECO:0000256" key="3">
    <source>
        <dbReference type="ARBA" id="ARBA00022475"/>
    </source>
</evidence>
<dbReference type="InterPro" id="IPR003369">
    <property type="entry name" value="TatA/B/E"/>
</dbReference>
<evidence type="ECO:0000313" key="11">
    <source>
        <dbReference type="EMBL" id="CRH06303.1"/>
    </source>
</evidence>
<dbReference type="Gene3D" id="1.20.5.3310">
    <property type="match status" value="1"/>
</dbReference>
<dbReference type="PANTHER" id="PTHR42982">
    <property type="entry name" value="SEC-INDEPENDENT PROTEIN TRANSLOCASE PROTEIN TATA"/>
    <property type="match status" value="1"/>
</dbReference>
<evidence type="ECO:0000256" key="8">
    <source>
        <dbReference type="ARBA" id="ARBA00023136"/>
    </source>
</evidence>
<evidence type="ECO:0000256" key="7">
    <source>
        <dbReference type="ARBA" id="ARBA00023010"/>
    </source>
</evidence>
<organism evidence="11">
    <name type="scientific">Magnetococcus massalia (strain MO-1)</name>
    <dbReference type="NCBI Taxonomy" id="451514"/>
    <lineage>
        <taxon>Bacteria</taxon>
        <taxon>Pseudomonadati</taxon>
        <taxon>Pseudomonadota</taxon>
        <taxon>Magnetococcia</taxon>
        <taxon>Magnetococcales</taxon>
        <taxon>Magnetococcaceae</taxon>
        <taxon>Magnetococcus</taxon>
    </lineage>
</organism>
<dbReference type="AlphaFoldDB" id="A0A1S7LIT1"/>
<feature type="compositionally biased region" description="Basic and acidic residues" evidence="10">
    <location>
        <begin position="56"/>
        <end position="66"/>
    </location>
</feature>
<keyword evidence="7 9" id="KW-0811">Translocation</keyword>
<gene>
    <name evidence="9 11" type="primary">tatA</name>
    <name evidence="11" type="ORF">MAGMO_2135</name>
</gene>
<feature type="transmembrane region" description="Helical" evidence="9">
    <location>
        <begin position="6"/>
        <end position="25"/>
    </location>
</feature>
<reference evidence="11" key="1">
    <citation type="submission" date="2015-04" db="EMBL/GenBank/DDBJ databases">
        <authorList>
            <person name="Syromyatnikov M.Y."/>
            <person name="Popov V.N."/>
        </authorList>
    </citation>
    <scope>NUCLEOTIDE SEQUENCE</scope>
    <source>
        <strain evidence="11">MO-1</strain>
    </source>
</reference>
<sequence>MFGLGMPEMIIILVIVLVIFGAGKLPKVMGDMGKGVKSFKKAMDAPEEENTAEAKPAVEEKKKDDA</sequence>
<accession>A0A1S7LIT1</accession>
<dbReference type="Pfam" id="PF02416">
    <property type="entry name" value="TatA_B_E"/>
    <property type="match status" value="1"/>
</dbReference>
<evidence type="ECO:0000256" key="6">
    <source>
        <dbReference type="ARBA" id="ARBA00022989"/>
    </source>
</evidence>
<dbReference type="EMBL" id="LO017727">
    <property type="protein sequence ID" value="CRH06303.1"/>
    <property type="molecule type" value="Genomic_DNA"/>
</dbReference>
<evidence type="ECO:0000256" key="5">
    <source>
        <dbReference type="ARBA" id="ARBA00022927"/>
    </source>
</evidence>
<comment type="subcellular location">
    <subcellularLocation>
        <location evidence="1 9">Cell membrane</location>
        <topology evidence="1 9">Single-pass membrane protein</topology>
    </subcellularLocation>
</comment>
<keyword evidence="8 9" id="KW-0472">Membrane</keyword>
<dbReference type="GO" id="GO:0043953">
    <property type="term" value="P:protein transport by the Tat complex"/>
    <property type="evidence" value="ECO:0007669"/>
    <property type="project" value="UniProtKB-UniRule"/>
</dbReference>
<keyword evidence="6 9" id="KW-1133">Transmembrane helix</keyword>
<evidence type="ECO:0000256" key="4">
    <source>
        <dbReference type="ARBA" id="ARBA00022692"/>
    </source>
</evidence>
<keyword evidence="4 9" id="KW-0812">Transmembrane</keyword>
<proteinExistence type="inferred from homology"/>
<comment type="subunit">
    <text evidence="9">The Tat system comprises two distinct complexes: a TatABC complex, containing multiple copies of TatA, TatB and TatC subunits, and a separate TatA complex, containing only TatA subunits. Substrates initially bind to the TatABC complex, which probably triggers association of the separate TatA complex to form the active translocon.</text>
</comment>
<dbReference type="HAMAP" id="MF_00236">
    <property type="entry name" value="TatA_E"/>
    <property type="match status" value="1"/>
</dbReference>
<keyword evidence="2 9" id="KW-0813">Transport</keyword>
<dbReference type="NCBIfam" id="TIGR01411">
    <property type="entry name" value="tatAE"/>
    <property type="match status" value="1"/>
</dbReference>
<name>A0A1S7LIT1_MAGMO</name>
<protein>
    <recommendedName>
        <fullName evidence="9">Sec-independent protein translocase protein TatA</fullName>
    </recommendedName>
</protein>
<dbReference type="GO" id="GO:0008320">
    <property type="term" value="F:protein transmembrane transporter activity"/>
    <property type="evidence" value="ECO:0007669"/>
    <property type="project" value="UniProtKB-UniRule"/>
</dbReference>
<dbReference type="PRINTS" id="PR01506">
    <property type="entry name" value="TATBPROTEIN"/>
</dbReference>
<evidence type="ECO:0000256" key="2">
    <source>
        <dbReference type="ARBA" id="ARBA00022448"/>
    </source>
</evidence>